<evidence type="ECO:0008006" key="6">
    <source>
        <dbReference type="Google" id="ProtNLM"/>
    </source>
</evidence>
<dbReference type="Proteomes" id="UP000772434">
    <property type="component" value="Unassembled WGS sequence"/>
</dbReference>
<keyword evidence="5" id="KW-1185">Reference proteome</keyword>
<accession>A0A9P5Q182</accession>
<evidence type="ECO:0000256" key="1">
    <source>
        <dbReference type="SAM" id="SignalP"/>
    </source>
</evidence>
<keyword evidence="1" id="KW-0732">Signal</keyword>
<reference evidence="3" key="1">
    <citation type="submission" date="2020-11" db="EMBL/GenBank/DDBJ databases">
        <authorList>
            <consortium name="DOE Joint Genome Institute"/>
            <person name="Ahrendt S."/>
            <person name="Riley R."/>
            <person name="Andreopoulos W."/>
            <person name="Labutti K."/>
            <person name="Pangilinan J."/>
            <person name="Ruiz-Duenas F.J."/>
            <person name="Barrasa J.M."/>
            <person name="Sanchez-Garcia M."/>
            <person name="Camarero S."/>
            <person name="Miyauchi S."/>
            <person name="Serrano A."/>
            <person name="Linde D."/>
            <person name="Babiker R."/>
            <person name="Drula E."/>
            <person name="Ayuso-Fernandez I."/>
            <person name="Pacheco R."/>
            <person name="Padilla G."/>
            <person name="Ferreira P."/>
            <person name="Barriuso J."/>
            <person name="Kellner H."/>
            <person name="Castanera R."/>
            <person name="Alfaro M."/>
            <person name="Ramirez L."/>
            <person name="Pisabarro A.G."/>
            <person name="Kuo A."/>
            <person name="Tritt A."/>
            <person name="Lipzen A."/>
            <person name="He G."/>
            <person name="Yan M."/>
            <person name="Ng V."/>
            <person name="Cullen D."/>
            <person name="Martin F."/>
            <person name="Rosso M.-N."/>
            <person name="Henrissat B."/>
            <person name="Hibbett D."/>
            <person name="Martinez A.T."/>
            <person name="Grigoriev I.V."/>
        </authorList>
    </citation>
    <scope>NUCLEOTIDE SEQUENCE</scope>
    <source>
        <strain evidence="3">AH 40177</strain>
    </source>
</reference>
<gene>
    <name evidence="2" type="ORF">BDP27DRAFT_1320614</name>
    <name evidence="3" type="ORF">BDP27DRAFT_1320617</name>
    <name evidence="4" type="ORF">BDP27DRAFT_1320618</name>
</gene>
<evidence type="ECO:0000313" key="5">
    <source>
        <dbReference type="Proteomes" id="UP000772434"/>
    </source>
</evidence>
<comment type="caution">
    <text evidence="3">The sequence shown here is derived from an EMBL/GenBank/DDBJ whole genome shotgun (WGS) entry which is preliminary data.</text>
</comment>
<dbReference type="EMBL" id="JADNRY010000025">
    <property type="protein sequence ID" value="KAF9072233.1"/>
    <property type="molecule type" value="Genomic_DNA"/>
</dbReference>
<protein>
    <recommendedName>
        <fullName evidence="6">Secreted protein</fullName>
    </recommendedName>
</protein>
<evidence type="ECO:0000313" key="2">
    <source>
        <dbReference type="EMBL" id="KAF9072233.1"/>
    </source>
</evidence>
<evidence type="ECO:0000313" key="4">
    <source>
        <dbReference type="EMBL" id="KAF9072241.1"/>
    </source>
</evidence>
<sequence length="197" mass="22401">MRLNLIFVILGFVFTINAIPLADSPVSITRRDTDQGLKLKIAITFENESKNPSAKTPAPDARKQSDYTNDIRQDVTDLVDTAFYYAIHKHQLKVDPFDKIDPDSDYHREYSWVNDPLLGAPYSTPAQRSNLKWELTFSKDSKEYRHTGRGTIGTSSDVKGWALGTITTGQEGRDGQIFRKYIKVTAAKKGTLTWERW</sequence>
<evidence type="ECO:0000313" key="3">
    <source>
        <dbReference type="EMBL" id="KAF9072237.1"/>
    </source>
</evidence>
<feature type="chain" id="PRO_5040653543" description="Secreted protein" evidence="1">
    <location>
        <begin position="19"/>
        <end position="197"/>
    </location>
</feature>
<organism evidence="3 5">
    <name type="scientific">Rhodocollybia butyracea</name>
    <dbReference type="NCBI Taxonomy" id="206335"/>
    <lineage>
        <taxon>Eukaryota</taxon>
        <taxon>Fungi</taxon>
        <taxon>Dikarya</taxon>
        <taxon>Basidiomycota</taxon>
        <taxon>Agaricomycotina</taxon>
        <taxon>Agaricomycetes</taxon>
        <taxon>Agaricomycetidae</taxon>
        <taxon>Agaricales</taxon>
        <taxon>Marasmiineae</taxon>
        <taxon>Omphalotaceae</taxon>
        <taxon>Rhodocollybia</taxon>
    </lineage>
</organism>
<feature type="signal peptide" evidence="1">
    <location>
        <begin position="1"/>
        <end position="18"/>
    </location>
</feature>
<name>A0A9P5Q182_9AGAR</name>
<dbReference type="EMBL" id="JADNRY010000025">
    <property type="protein sequence ID" value="KAF9072237.1"/>
    <property type="molecule type" value="Genomic_DNA"/>
</dbReference>
<dbReference type="AlphaFoldDB" id="A0A9P5Q182"/>
<dbReference type="EMBL" id="JADNRY010000025">
    <property type="protein sequence ID" value="KAF9072241.1"/>
    <property type="molecule type" value="Genomic_DNA"/>
</dbReference>
<proteinExistence type="predicted"/>